<keyword evidence="1" id="KW-1133">Transmembrane helix</keyword>
<sequence>MRKNDTTWFIIVAATLICLASASHRSSWFAIGACVFTLCAAVISLIAQKYRLTKGQMVGDSSADHPSQDGATTPTRLAVARITGLIALAIGLITVFPFTLPPAFNLGLGITGFACGAFSLFAVLTTRK</sequence>
<dbReference type="HOGENOM" id="CLU_1954920_0_0_11"/>
<protein>
    <submittedName>
        <fullName evidence="2">Uncharacterized protein</fullName>
    </submittedName>
</protein>
<feature type="transmembrane region" description="Helical" evidence="1">
    <location>
        <begin position="28"/>
        <end position="47"/>
    </location>
</feature>
<gene>
    <name evidence="2" type="ORF">HMPREF9240_01051</name>
</gene>
<dbReference type="AlphaFoldDB" id="K0YSA4"/>
<keyword evidence="1" id="KW-0472">Membrane</keyword>
<reference evidence="2 3" key="1">
    <citation type="submission" date="2012-07" db="EMBL/GenBank/DDBJ databases">
        <title>The Genome Sequence of Actinomyces neuii subsp. anitratus BVS029A5.</title>
        <authorList>
            <consortium name="The Broad Institute Genome Sequencing Platform"/>
            <person name="Earl A."/>
            <person name="Ward D."/>
            <person name="Feldgarden M."/>
            <person name="Gevers D."/>
            <person name="Saerens B."/>
            <person name="Vaneechoutte M."/>
            <person name="Walker B."/>
            <person name="Young S.K."/>
            <person name="Zeng Q."/>
            <person name="Gargeya S."/>
            <person name="Fitzgerald M."/>
            <person name="Haas B."/>
            <person name="Abouelleil A."/>
            <person name="Alvarado L."/>
            <person name="Arachchi H.M."/>
            <person name="Berlin A."/>
            <person name="Chapman S.B."/>
            <person name="Goldberg J."/>
            <person name="Griggs A."/>
            <person name="Gujja S."/>
            <person name="Hansen M."/>
            <person name="Howarth C."/>
            <person name="Imamovic A."/>
            <person name="Larimer J."/>
            <person name="McCowen C."/>
            <person name="Montmayeur A."/>
            <person name="Murphy C."/>
            <person name="Neiman D."/>
            <person name="Pearson M."/>
            <person name="Priest M."/>
            <person name="Roberts A."/>
            <person name="Saif S."/>
            <person name="Shea T."/>
            <person name="Sisk P."/>
            <person name="Sykes S."/>
            <person name="Wortman J."/>
            <person name="Nusbaum C."/>
            <person name="Birren B."/>
        </authorList>
    </citation>
    <scope>NUCLEOTIDE SEQUENCE [LARGE SCALE GENOMIC DNA]</scope>
    <source>
        <strain evidence="2 3">BVS029A5</strain>
    </source>
</reference>
<keyword evidence="3" id="KW-1185">Reference proteome</keyword>
<name>K0YSA4_9ACTO</name>
<dbReference type="PATRIC" id="fig|888439.3.peg.1053"/>
<evidence type="ECO:0000256" key="1">
    <source>
        <dbReference type="SAM" id="Phobius"/>
    </source>
</evidence>
<dbReference type="EMBL" id="AGWP01000005">
    <property type="protein sequence ID" value="EJZ86677.1"/>
    <property type="molecule type" value="Genomic_DNA"/>
</dbReference>
<evidence type="ECO:0000313" key="3">
    <source>
        <dbReference type="Proteomes" id="UP000006075"/>
    </source>
</evidence>
<evidence type="ECO:0000313" key="2">
    <source>
        <dbReference type="EMBL" id="EJZ86677.1"/>
    </source>
</evidence>
<feature type="transmembrane region" description="Helical" evidence="1">
    <location>
        <begin position="78"/>
        <end position="98"/>
    </location>
</feature>
<organism evidence="2 3">
    <name type="scientific">Winkia neuii BV029A5</name>
    <dbReference type="NCBI Taxonomy" id="888439"/>
    <lineage>
        <taxon>Bacteria</taxon>
        <taxon>Bacillati</taxon>
        <taxon>Actinomycetota</taxon>
        <taxon>Actinomycetes</taxon>
        <taxon>Actinomycetales</taxon>
        <taxon>Actinomycetaceae</taxon>
        <taxon>Winkia</taxon>
    </lineage>
</organism>
<comment type="caution">
    <text evidence="2">The sequence shown here is derived from an EMBL/GenBank/DDBJ whole genome shotgun (WGS) entry which is preliminary data.</text>
</comment>
<accession>K0YSA4</accession>
<proteinExistence type="predicted"/>
<keyword evidence="1" id="KW-0812">Transmembrane</keyword>
<feature type="transmembrane region" description="Helical" evidence="1">
    <location>
        <begin position="104"/>
        <end position="124"/>
    </location>
</feature>
<feature type="transmembrane region" description="Helical" evidence="1">
    <location>
        <begin position="7"/>
        <end position="22"/>
    </location>
</feature>
<dbReference type="Proteomes" id="UP000006075">
    <property type="component" value="Unassembled WGS sequence"/>
</dbReference>